<organism evidence="2 3">
    <name type="scientific">Periplaneta americana</name>
    <name type="common">American cockroach</name>
    <name type="synonym">Blatta americana</name>
    <dbReference type="NCBI Taxonomy" id="6978"/>
    <lineage>
        <taxon>Eukaryota</taxon>
        <taxon>Metazoa</taxon>
        <taxon>Ecdysozoa</taxon>
        <taxon>Arthropoda</taxon>
        <taxon>Hexapoda</taxon>
        <taxon>Insecta</taxon>
        <taxon>Pterygota</taxon>
        <taxon>Neoptera</taxon>
        <taxon>Polyneoptera</taxon>
        <taxon>Dictyoptera</taxon>
        <taxon>Blattodea</taxon>
        <taxon>Blattoidea</taxon>
        <taxon>Blattidae</taxon>
        <taxon>Blattinae</taxon>
        <taxon>Periplaneta</taxon>
    </lineage>
</organism>
<proteinExistence type="predicted"/>
<feature type="region of interest" description="Disordered" evidence="1">
    <location>
        <begin position="95"/>
        <end position="160"/>
    </location>
</feature>
<keyword evidence="3" id="KW-1185">Reference proteome</keyword>
<sequence>MSPRSYTESYPAFAHIELRENPGKNLNQLTCSNRESNQGHLVSWPDALAVTPQCSNPWNGANNAGKECHKTHRECLIWRDVPVNTGNRLGGKRVVSSCGRESANSEQRSTTVVTPNQNGPKMFYPFGDNGGGDDDDDDDDDDGASYIKSEAKAPSSRIRRAEPSDMYRPKLLLLASVMRYPGAIDAAAEIGSPHVTLLPDCYNALYSVWRRSCRTICVALAVMYDRVSVCVSVRVSVMYGISGGDDEAEEERRGNPVPARSLFLSNSTKGPPGLTSPFEGRITINSDICFLFISTAERFGI</sequence>
<evidence type="ECO:0000313" key="2">
    <source>
        <dbReference type="EMBL" id="KAJ4446402.1"/>
    </source>
</evidence>
<evidence type="ECO:0000256" key="1">
    <source>
        <dbReference type="SAM" id="MobiDB-lite"/>
    </source>
</evidence>
<feature type="compositionally biased region" description="Acidic residues" evidence="1">
    <location>
        <begin position="131"/>
        <end position="143"/>
    </location>
</feature>
<feature type="compositionally biased region" description="Polar residues" evidence="1">
    <location>
        <begin position="102"/>
        <end position="119"/>
    </location>
</feature>
<dbReference type="Proteomes" id="UP001148838">
    <property type="component" value="Unassembled WGS sequence"/>
</dbReference>
<dbReference type="EMBL" id="JAJSOF020000009">
    <property type="protein sequence ID" value="KAJ4446402.1"/>
    <property type="molecule type" value="Genomic_DNA"/>
</dbReference>
<reference evidence="2 3" key="1">
    <citation type="journal article" date="2022" name="Allergy">
        <title>Genome assembly and annotation of Periplaneta americana reveal a comprehensive cockroach allergen profile.</title>
        <authorList>
            <person name="Wang L."/>
            <person name="Xiong Q."/>
            <person name="Saelim N."/>
            <person name="Wang L."/>
            <person name="Nong W."/>
            <person name="Wan A.T."/>
            <person name="Shi M."/>
            <person name="Liu X."/>
            <person name="Cao Q."/>
            <person name="Hui J.H.L."/>
            <person name="Sookrung N."/>
            <person name="Leung T.F."/>
            <person name="Tungtrongchitr A."/>
            <person name="Tsui S.K.W."/>
        </authorList>
    </citation>
    <scope>NUCLEOTIDE SEQUENCE [LARGE SCALE GENOMIC DNA]</scope>
    <source>
        <strain evidence="2">PWHHKU_190912</strain>
    </source>
</reference>
<accession>A0ABQ8TL11</accession>
<evidence type="ECO:0000313" key="3">
    <source>
        <dbReference type="Proteomes" id="UP001148838"/>
    </source>
</evidence>
<name>A0ABQ8TL11_PERAM</name>
<protein>
    <submittedName>
        <fullName evidence="2">Uncharacterized protein</fullName>
    </submittedName>
</protein>
<comment type="caution">
    <text evidence="2">The sequence shown here is derived from an EMBL/GenBank/DDBJ whole genome shotgun (WGS) entry which is preliminary data.</text>
</comment>
<gene>
    <name evidence="2" type="ORF">ANN_13098</name>
</gene>